<gene>
    <name evidence="3" type="ORF">M2412_001048</name>
</gene>
<dbReference type="GO" id="GO:0019875">
    <property type="term" value="F:6-aminohexanoate-dimer hydrolase activity"/>
    <property type="evidence" value="ECO:0007669"/>
    <property type="project" value="UniProtKB-EC"/>
</dbReference>
<evidence type="ECO:0000313" key="3">
    <source>
        <dbReference type="EMBL" id="MCS4279081.1"/>
    </source>
</evidence>
<accession>A0AAW5PH83</accession>
<dbReference type="SUPFAM" id="SSF56601">
    <property type="entry name" value="beta-lactamase/transpeptidase-like"/>
    <property type="match status" value="1"/>
</dbReference>
<sequence length="462" mass="49629">MPVSRPRIALSRARLSQASPRARLAVALVAMLALPGATTAAPVSPASSPLSAEASDPKLLGWMQGAPPPEDKRIRYTDDDYFSFPKLRWTACHFRQLMPTVGVSRGAGAARALPRRLDAAIDALSFTPTGSSTGMTWAQSLSANYTDGIVVLHDGVVVYERYSGCLDEQGQHGAMSVTKSITGLLGEMLVAEGVIDETQRVGAIIPELKDSAFGDATVKQVLEMTTALRYSEDYADPNAEVWAYAAAGSTLPPPAGYTGPRSYYDYLKTVQKQGRHGEAFGYKTINTDALGWIIARRTGQSVAQLLQSRIWQRIGAEQDAYYTVDSTGTPFAGGGFNAGLRDLARVGQLLLDEGKVDGQTVVPAAAIDRIRAGGNTQAFAKAGYPQLSGWSYRGMWWISHNDHGAYMARGVHGQALYIDPTARVVIARFGSHPVAGNSANDPTTLPAFDAVARYLMERDRGQ</sequence>
<comment type="caution">
    <text evidence="3">The sequence shown here is derived from an EMBL/GenBank/DDBJ whole genome shotgun (WGS) entry which is preliminary data.</text>
</comment>
<evidence type="ECO:0000259" key="2">
    <source>
        <dbReference type="Pfam" id="PF00144"/>
    </source>
</evidence>
<dbReference type="InterPro" id="IPR050789">
    <property type="entry name" value="Diverse_Enzym_Activities"/>
</dbReference>
<feature type="domain" description="Beta-lactamase-related" evidence="2">
    <location>
        <begin position="149"/>
        <end position="429"/>
    </location>
</feature>
<keyword evidence="3" id="KW-0378">Hydrolase</keyword>
<dbReference type="Pfam" id="PF00144">
    <property type="entry name" value="Beta-lactamase"/>
    <property type="match status" value="1"/>
</dbReference>
<dbReference type="PANTHER" id="PTHR43283">
    <property type="entry name" value="BETA-LACTAMASE-RELATED"/>
    <property type="match status" value="1"/>
</dbReference>
<name>A0AAW5PH83_9GAMM</name>
<feature type="chain" id="PRO_5043655522" evidence="1">
    <location>
        <begin position="41"/>
        <end position="462"/>
    </location>
</feature>
<organism evidence="3 4">
    <name type="scientific">Stenotrophomonas rhizophila</name>
    <dbReference type="NCBI Taxonomy" id="216778"/>
    <lineage>
        <taxon>Bacteria</taxon>
        <taxon>Pseudomonadati</taxon>
        <taxon>Pseudomonadota</taxon>
        <taxon>Gammaproteobacteria</taxon>
        <taxon>Lysobacterales</taxon>
        <taxon>Lysobacteraceae</taxon>
        <taxon>Stenotrophomonas</taxon>
    </lineage>
</organism>
<dbReference type="EMBL" id="JANUEK010000002">
    <property type="protein sequence ID" value="MCS4279081.1"/>
    <property type="molecule type" value="Genomic_DNA"/>
</dbReference>
<feature type="signal peptide" evidence="1">
    <location>
        <begin position="1"/>
        <end position="40"/>
    </location>
</feature>
<evidence type="ECO:0000256" key="1">
    <source>
        <dbReference type="SAM" id="SignalP"/>
    </source>
</evidence>
<reference evidence="3" key="1">
    <citation type="submission" date="2022-08" db="EMBL/GenBank/DDBJ databases">
        <title>Genomic analyses of the natural microbiome of Caenorhabditis elegans.</title>
        <authorList>
            <person name="Samuel B."/>
        </authorList>
    </citation>
    <scope>NUCLEOTIDE SEQUENCE</scope>
    <source>
        <strain evidence="3">BIGb0277</strain>
    </source>
</reference>
<proteinExistence type="predicted"/>
<dbReference type="AlphaFoldDB" id="A0AAW5PH83"/>
<dbReference type="EC" id="3.5.1.46" evidence="3"/>
<keyword evidence="1" id="KW-0732">Signal</keyword>
<evidence type="ECO:0000313" key="4">
    <source>
        <dbReference type="Proteomes" id="UP001320691"/>
    </source>
</evidence>
<dbReference type="PANTHER" id="PTHR43283:SF7">
    <property type="entry name" value="BETA-LACTAMASE-RELATED DOMAIN-CONTAINING PROTEIN"/>
    <property type="match status" value="1"/>
</dbReference>
<dbReference type="Proteomes" id="UP001320691">
    <property type="component" value="Unassembled WGS sequence"/>
</dbReference>
<dbReference type="InterPro" id="IPR001466">
    <property type="entry name" value="Beta-lactam-related"/>
</dbReference>
<dbReference type="RefSeq" id="WP_259259853.1">
    <property type="nucleotide sequence ID" value="NZ_JANUEK010000002.1"/>
</dbReference>
<protein>
    <submittedName>
        <fullName evidence="3">CubicO group peptidase (Beta-lactamase class C family)</fullName>
        <ecNumber evidence="3">3.5.1.46</ecNumber>
    </submittedName>
</protein>
<dbReference type="Gene3D" id="3.40.710.10">
    <property type="entry name" value="DD-peptidase/beta-lactamase superfamily"/>
    <property type="match status" value="1"/>
</dbReference>
<dbReference type="InterPro" id="IPR012338">
    <property type="entry name" value="Beta-lactam/transpept-like"/>
</dbReference>